<dbReference type="Proteomes" id="UP000887579">
    <property type="component" value="Unplaced"/>
</dbReference>
<protein>
    <submittedName>
        <fullName evidence="2">Uncharacterized protein</fullName>
    </submittedName>
</protein>
<evidence type="ECO:0000313" key="2">
    <source>
        <dbReference type="WBParaSite" id="ES5_v2.g13321.t1"/>
    </source>
</evidence>
<name>A0AC34F8E6_9BILA</name>
<organism evidence="1 2">
    <name type="scientific">Panagrolaimus sp. ES5</name>
    <dbReference type="NCBI Taxonomy" id="591445"/>
    <lineage>
        <taxon>Eukaryota</taxon>
        <taxon>Metazoa</taxon>
        <taxon>Ecdysozoa</taxon>
        <taxon>Nematoda</taxon>
        <taxon>Chromadorea</taxon>
        <taxon>Rhabditida</taxon>
        <taxon>Tylenchina</taxon>
        <taxon>Panagrolaimomorpha</taxon>
        <taxon>Panagrolaimoidea</taxon>
        <taxon>Panagrolaimidae</taxon>
        <taxon>Panagrolaimus</taxon>
    </lineage>
</organism>
<evidence type="ECO:0000313" key="1">
    <source>
        <dbReference type="Proteomes" id="UP000887579"/>
    </source>
</evidence>
<dbReference type="WBParaSite" id="ES5_v2.g13321.t1">
    <property type="protein sequence ID" value="ES5_v2.g13321.t1"/>
    <property type="gene ID" value="ES5_v2.g13321"/>
</dbReference>
<proteinExistence type="predicted"/>
<sequence>MCCGNIYRPSESDEEDLDLDHVFNPMAYESDGVPLEANEDEDDMLKAVMIFLELYTLYGCDFEDELYEDESEEEDVDDDDGYSKNIFTLDN</sequence>
<accession>A0AC34F8E6</accession>
<reference evidence="2" key="1">
    <citation type="submission" date="2022-11" db="UniProtKB">
        <authorList>
            <consortium name="WormBaseParasite"/>
        </authorList>
    </citation>
    <scope>IDENTIFICATION</scope>
</reference>